<accession>A0A484HDF8</accession>
<feature type="domain" description="Chalcone isomerase" evidence="2">
    <location>
        <begin position="29"/>
        <end position="192"/>
    </location>
</feature>
<evidence type="ECO:0000313" key="3">
    <source>
        <dbReference type="EMBL" id="VEN72515.1"/>
    </source>
</evidence>
<proteinExistence type="predicted"/>
<dbReference type="SUPFAM" id="SSF54626">
    <property type="entry name" value="Chalcone isomerase"/>
    <property type="match status" value="1"/>
</dbReference>
<dbReference type="InterPro" id="IPR036298">
    <property type="entry name" value="Chalcone_isomerase_sf"/>
</dbReference>
<organism evidence="3">
    <name type="scientific">uncultured Desulfobacteraceae bacterium</name>
    <dbReference type="NCBI Taxonomy" id="218296"/>
    <lineage>
        <taxon>Bacteria</taxon>
        <taxon>Pseudomonadati</taxon>
        <taxon>Thermodesulfobacteriota</taxon>
        <taxon>Desulfobacteria</taxon>
        <taxon>Desulfobacterales</taxon>
        <taxon>Desulfobacteraceae</taxon>
        <taxon>environmental samples</taxon>
    </lineage>
</organism>
<dbReference type="Pfam" id="PF16036">
    <property type="entry name" value="Chalcone_3"/>
    <property type="match status" value="1"/>
</dbReference>
<feature type="chain" id="PRO_5019829405" description="Chalcone isomerase domain-containing protein" evidence="1">
    <location>
        <begin position="25"/>
        <end position="194"/>
    </location>
</feature>
<protein>
    <recommendedName>
        <fullName evidence="2">Chalcone isomerase domain-containing protein</fullName>
    </recommendedName>
</protein>
<keyword evidence="1" id="KW-0732">Signal</keyword>
<evidence type="ECO:0000259" key="2">
    <source>
        <dbReference type="Pfam" id="PF16036"/>
    </source>
</evidence>
<dbReference type="GO" id="GO:0016872">
    <property type="term" value="F:intramolecular lyase activity"/>
    <property type="evidence" value="ECO:0007669"/>
    <property type="project" value="InterPro"/>
</dbReference>
<evidence type="ECO:0000256" key="1">
    <source>
        <dbReference type="SAM" id="SignalP"/>
    </source>
</evidence>
<name>A0A484HDF8_9BACT</name>
<dbReference type="Gene3D" id="3.50.70.10">
    <property type="match status" value="1"/>
</dbReference>
<dbReference type="InterPro" id="IPR016087">
    <property type="entry name" value="Chalcone_isomerase"/>
</dbReference>
<feature type="signal peptide" evidence="1">
    <location>
        <begin position="1"/>
        <end position="24"/>
    </location>
</feature>
<reference evidence="3" key="1">
    <citation type="submission" date="2019-01" db="EMBL/GenBank/DDBJ databases">
        <authorList>
            <consortium name="Genoscope - CEA"/>
            <person name="William W."/>
        </authorList>
    </citation>
    <scope>NUCLEOTIDE SEQUENCE</scope>
    <source>
        <strain evidence="3">CR-1</strain>
    </source>
</reference>
<sequence length="194" mass="21672">MMKKFLAAVVSVSLMALFAPGAFSGERTLLGVSFPEEKIIEGKVLKLNGLAYRKALGFIKVYVAGLYLENPTQDPEEVIESEQMKYLETQYLTKKATAEKLRNGFIDLMEKCNSKEMVAAHRGHIDRYASWLDKDMAPGLSSSSLYIPGKGLSLTYQGEVRGTIPGKEFARMYYRYNVGKKASKKIRKGLLGIQ</sequence>
<dbReference type="AlphaFoldDB" id="A0A484HDF8"/>
<gene>
    <name evidence="3" type="ORF">EPICR_10013</name>
</gene>
<dbReference type="InterPro" id="IPR016088">
    <property type="entry name" value="Chalcone_isomerase_3-sand"/>
</dbReference>
<dbReference type="EMBL" id="CAACVI010000001">
    <property type="protein sequence ID" value="VEN72515.1"/>
    <property type="molecule type" value="Genomic_DNA"/>
</dbReference>